<dbReference type="InterPro" id="IPR009000">
    <property type="entry name" value="Transl_B-barrel_sf"/>
</dbReference>
<evidence type="ECO:0000259" key="6">
    <source>
        <dbReference type="Pfam" id="PF01782"/>
    </source>
</evidence>
<evidence type="ECO:0000313" key="8">
    <source>
        <dbReference type="EMBL" id="QOV20470.1"/>
    </source>
</evidence>
<evidence type="ECO:0000259" key="7">
    <source>
        <dbReference type="Pfam" id="PF05239"/>
    </source>
</evidence>
<dbReference type="InterPro" id="IPR002676">
    <property type="entry name" value="RimM_N"/>
</dbReference>
<dbReference type="InterPro" id="IPR027275">
    <property type="entry name" value="PRC-brl_dom"/>
</dbReference>
<dbReference type="NCBIfam" id="TIGR02273">
    <property type="entry name" value="16S_RimM"/>
    <property type="match status" value="1"/>
</dbReference>
<keyword evidence="1 5" id="KW-0963">Cytoplasm</keyword>
<keyword evidence="9" id="KW-1185">Reference proteome</keyword>
<accession>A0A7M2RMA2</accession>
<gene>
    <name evidence="5 8" type="primary">rimM</name>
    <name evidence="8" type="ORF">INP51_05860</name>
</gene>
<organism evidence="8 9">
    <name type="scientific">Blautia liquoris</name>
    <dbReference type="NCBI Taxonomy" id="2779518"/>
    <lineage>
        <taxon>Bacteria</taxon>
        <taxon>Bacillati</taxon>
        <taxon>Bacillota</taxon>
        <taxon>Clostridia</taxon>
        <taxon>Lachnospirales</taxon>
        <taxon>Lachnospiraceae</taxon>
        <taxon>Blautia</taxon>
    </lineage>
</organism>
<dbReference type="GO" id="GO:0005737">
    <property type="term" value="C:cytoplasm"/>
    <property type="evidence" value="ECO:0007669"/>
    <property type="project" value="UniProtKB-SubCell"/>
</dbReference>
<dbReference type="HAMAP" id="MF_00014">
    <property type="entry name" value="Ribosome_mat_RimM"/>
    <property type="match status" value="1"/>
</dbReference>
<dbReference type="InterPro" id="IPR036976">
    <property type="entry name" value="RimM_N_sf"/>
</dbReference>
<proteinExistence type="inferred from homology"/>
<keyword evidence="2 5" id="KW-0690">Ribosome biogenesis</keyword>
<keyword evidence="3 5" id="KW-0698">rRNA processing</keyword>
<dbReference type="PANTHER" id="PTHR33692">
    <property type="entry name" value="RIBOSOME MATURATION FACTOR RIMM"/>
    <property type="match status" value="1"/>
</dbReference>
<dbReference type="Pfam" id="PF01782">
    <property type="entry name" value="RimM"/>
    <property type="match status" value="1"/>
</dbReference>
<dbReference type="SUPFAM" id="SSF50447">
    <property type="entry name" value="Translation proteins"/>
    <property type="match status" value="1"/>
</dbReference>
<dbReference type="Proteomes" id="UP000593601">
    <property type="component" value="Chromosome"/>
</dbReference>
<dbReference type="KEGG" id="bliq:INP51_05860"/>
<comment type="domain">
    <text evidence="5">The PRC barrel domain binds ribosomal protein uS19.</text>
</comment>
<evidence type="ECO:0000256" key="4">
    <source>
        <dbReference type="ARBA" id="ARBA00023186"/>
    </source>
</evidence>
<dbReference type="AlphaFoldDB" id="A0A7M2RMA2"/>
<dbReference type="GO" id="GO:0005840">
    <property type="term" value="C:ribosome"/>
    <property type="evidence" value="ECO:0007669"/>
    <property type="project" value="InterPro"/>
</dbReference>
<evidence type="ECO:0000256" key="5">
    <source>
        <dbReference type="HAMAP-Rule" id="MF_00014"/>
    </source>
</evidence>
<comment type="subcellular location">
    <subcellularLocation>
        <location evidence="5">Cytoplasm</location>
    </subcellularLocation>
</comment>
<name>A0A7M2RMA2_9FIRM</name>
<dbReference type="Pfam" id="PF05239">
    <property type="entry name" value="PRC"/>
    <property type="match status" value="1"/>
</dbReference>
<evidence type="ECO:0000256" key="3">
    <source>
        <dbReference type="ARBA" id="ARBA00022552"/>
    </source>
</evidence>
<sequence length="170" mass="19155">MEDFLRVGIITSTHGVKGEAKVFPTTDDKGRFKSLKEVFLLNDGEKLPLKINGVKFFKQFVILKFQGIDTLNDVEKYKGGELYVLREEAVPLGQDEYYIGDLIGTRVFTDDGKLFGILKDVMQTGANDVYIVRVNSEENQEVLIPAIHDCILDVDVAHNKMVVRLMEGLT</sequence>
<dbReference type="PANTHER" id="PTHR33692:SF1">
    <property type="entry name" value="RIBOSOME MATURATION FACTOR RIMM"/>
    <property type="match status" value="1"/>
</dbReference>
<feature type="domain" description="PRC-barrel" evidence="7">
    <location>
        <begin position="95"/>
        <end position="168"/>
    </location>
</feature>
<dbReference type="SUPFAM" id="SSF50346">
    <property type="entry name" value="PRC-barrel domain"/>
    <property type="match status" value="1"/>
</dbReference>
<dbReference type="GO" id="GO:0006364">
    <property type="term" value="P:rRNA processing"/>
    <property type="evidence" value="ECO:0007669"/>
    <property type="project" value="UniProtKB-UniRule"/>
</dbReference>
<dbReference type="GO" id="GO:0042274">
    <property type="term" value="P:ribosomal small subunit biogenesis"/>
    <property type="evidence" value="ECO:0007669"/>
    <property type="project" value="UniProtKB-UniRule"/>
</dbReference>
<reference evidence="8 9" key="1">
    <citation type="submission" date="2020-10" db="EMBL/GenBank/DDBJ databases">
        <title>Blautia liquoris sp.nov., isolated from the mud in a fermentation cellar used for the production of Chinese strong-flavoured liquor.</title>
        <authorList>
            <person name="Lu L."/>
        </authorList>
    </citation>
    <scope>NUCLEOTIDE SEQUENCE [LARGE SCALE GENOMIC DNA]</scope>
    <source>
        <strain evidence="8 9">LZLJ-3</strain>
    </source>
</reference>
<evidence type="ECO:0000313" key="9">
    <source>
        <dbReference type="Proteomes" id="UP000593601"/>
    </source>
</evidence>
<comment type="subunit">
    <text evidence="5">Binds ribosomal protein uS19.</text>
</comment>
<keyword evidence="4 5" id="KW-0143">Chaperone</keyword>
<dbReference type="RefSeq" id="WP_193736790.1">
    <property type="nucleotide sequence ID" value="NZ_CP063304.1"/>
</dbReference>
<dbReference type="GO" id="GO:0043022">
    <property type="term" value="F:ribosome binding"/>
    <property type="evidence" value="ECO:0007669"/>
    <property type="project" value="InterPro"/>
</dbReference>
<dbReference type="InterPro" id="IPR011961">
    <property type="entry name" value="RimM"/>
</dbReference>
<dbReference type="Gene3D" id="2.30.30.240">
    <property type="entry name" value="PRC-barrel domain"/>
    <property type="match status" value="1"/>
</dbReference>
<evidence type="ECO:0000256" key="1">
    <source>
        <dbReference type="ARBA" id="ARBA00022490"/>
    </source>
</evidence>
<evidence type="ECO:0000256" key="2">
    <source>
        <dbReference type="ARBA" id="ARBA00022517"/>
    </source>
</evidence>
<dbReference type="Gene3D" id="2.40.30.60">
    <property type="entry name" value="RimM"/>
    <property type="match status" value="1"/>
</dbReference>
<comment type="similarity">
    <text evidence="5">Belongs to the RimM family.</text>
</comment>
<protein>
    <recommendedName>
        <fullName evidence="5">Ribosome maturation factor RimM</fullName>
    </recommendedName>
</protein>
<dbReference type="EMBL" id="CP063304">
    <property type="protein sequence ID" value="QOV20470.1"/>
    <property type="molecule type" value="Genomic_DNA"/>
</dbReference>
<comment type="function">
    <text evidence="5">An accessory protein needed during the final step in the assembly of 30S ribosomal subunit, possibly for assembly of the head region. Essential for efficient processing of 16S rRNA. May be needed both before and after RbfA during the maturation of 16S rRNA. It has affinity for free ribosomal 30S subunits but not for 70S ribosomes.</text>
</comment>
<dbReference type="InterPro" id="IPR011033">
    <property type="entry name" value="PRC_barrel-like_sf"/>
</dbReference>
<feature type="domain" description="RimM N-terminal" evidence="6">
    <location>
        <begin position="7"/>
        <end position="87"/>
    </location>
</feature>